<dbReference type="InterPro" id="IPR013378">
    <property type="entry name" value="InlB-like_B-rpt"/>
</dbReference>
<dbReference type="Pfam" id="PF09479">
    <property type="entry name" value="Flg_new"/>
    <property type="match status" value="1"/>
</dbReference>
<feature type="transmembrane region" description="Helical" evidence="1">
    <location>
        <begin position="21"/>
        <end position="38"/>
    </location>
</feature>
<keyword evidence="1" id="KW-0812">Transmembrane</keyword>
<keyword evidence="1" id="KW-1133">Transmembrane helix</keyword>
<gene>
    <name evidence="2" type="ORF">E1963_02210</name>
</gene>
<dbReference type="Gene3D" id="3.80.10.10">
    <property type="entry name" value="Ribonuclease Inhibitor"/>
    <property type="match status" value="1"/>
</dbReference>
<keyword evidence="1" id="KW-0472">Membrane</keyword>
<organism evidence="2 3">
    <name type="scientific">Extibacter muris</name>
    <dbReference type="NCBI Taxonomy" id="1796622"/>
    <lineage>
        <taxon>Bacteria</taxon>
        <taxon>Bacillati</taxon>
        <taxon>Bacillota</taxon>
        <taxon>Clostridia</taxon>
        <taxon>Lachnospirales</taxon>
        <taxon>Lachnospiraceae</taxon>
        <taxon>Extibacter</taxon>
    </lineage>
</organism>
<reference evidence="2 3" key="1">
    <citation type="journal article" date="2016" name="Nat. Microbiol.">
        <title>The Mouse Intestinal Bacterial Collection (miBC) provides host-specific insight into cultured diversity and functional potential of the gut microbiota.</title>
        <authorList>
            <person name="Lagkouvardos I."/>
            <person name="Pukall R."/>
            <person name="Abt B."/>
            <person name="Foesel B.U."/>
            <person name="Meier-Kolthoff J.P."/>
            <person name="Kumar N."/>
            <person name="Bresciani A."/>
            <person name="Martinez I."/>
            <person name="Just S."/>
            <person name="Ziegler C."/>
            <person name="Brugiroux S."/>
            <person name="Garzetti D."/>
            <person name="Wenning M."/>
            <person name="Bui T.P."/>
            <person name="Wang J."/>
            <person name="Hugenholtz F."/>
            <person name="Plugge C.M."/>
            <person name="Peterson D.A."/>
            <person name="Hornef M.W."/>
            <person name="Baines J.F."/>
            <person name="Smidt H."/>
            <person name="Walter J."/>
            <person name="Kristiansen K."/>
            <person name="Nielsen H.B."/>
            <person name="Haller D."/>
            <person name="Overmann J."/>
            <person name="Stecher B."/>
            <person name="Clavel T."/>
        </authorList>
    </citation>
    <scope>NUCLEOTIDE SEQUENCE [LARGE SCALE GENOMIC DNA]</scope>
    <source>
        <strain evidence="2 3">DSM 28560</strain>
    </source>
</reference>
<dbReference type="AlphaFoldDB" id="A0A4R4FJI3"/>
<dbReference type="RefSeq" id="WP_132274731.1">
    <property type="nucleotide sequence ID" value="NZ_JAOBST010000006.1"/>
</dbReference>
<accession>A0A4R4FJI3</accession>
<comment type="caution">
    <text evidence="2">The sequence shown here is derived from an EMBL/GenBank/DDBJ whole genome shotgun (WGS) entry which is preliminary data.</text>
</comment>
<evidence type="ECO:0008006" key="4">
    <source>
        <dbReference type="Google" id="ProtNLM"/>
    </source>
</evidence>
<sequence>MEDVLILRTTGRRLRIPVRQIMKGALLSAFVCCLYVIGMRQAKPETVSSGLGYAGDTVTQMPEPPAPGTEPLDAKPLKRILDYPEEMGIIILPGEEPAKNVVAADKVKLDKVESEERLNAVTGSSSKEEAKVPATYPKIPISVHVAFHSNGGTLSVTEMTLNEYSLDTSVLEVPRRLGKEFDRWYTDPSCTVPFTGIEEGRTRVDLYAGWKEISTYICDDRGYITGYSDAAAVADEGTIVLPTSSNCLGVEAGAFAGLEDMIFDVYIPTNIIYIEPGAFDSFPNLMYIEVVEGNPAYYSEGGVLYKADGTLCVYPAGRDNWGE</sequence>
<name>A0A4R4FJI3_9FIRM</name>
<dbReference type="Proteomes" id="UP000295710">
    <property type="component" value="Unassembled WGS sequence"/>
</dbReference>
<dbReference type="EMBL" id="SMMX01000002">
    <property type="protein sequence ID" value="TDA22926.1"/>
    <property type="molecule type" value="Genomic_DNA"/>
</dbReference>
<evidence type="ECO:0000313" key="3">
    <source>
        <dbReference type="Proteomes" id="UP000295710"/>
    </source>
</evidence>
<proteinExistence type="predicted"/>
<dbReference type="InterPro" id="IPR032675">
    <property type="entry name" value="LRR_dom_sf"/>
</dbReference>
<keyword evidence="3" id="KW-1185">Reference proteome</keyword>
<protein>
    <recommendedName>
        <fullName evidence="4">Leucine-rich repeat domain-containing protein</fullName>
    </recommendedName>
</protein>
<evidence type="ECO:0000313" key="2">
    <source>
        <dbReference type="EMBL" id="TDA22926.1"/>
    </source>
</evidence>
<evidence type="ECO:0000256" key="1">
    <source>
        <dbReference type="SAM" id="Phobius"/>
    </source>
</evidence>